<dbReference type="Proteomes" id="UP000257109">
    <property type="component" value="Unassembled WGS sequence"/>
</dbReference>
<organism evidence="1 2">
    <name type="scientific">Mucuna pruriens</name>
    <name type="common">Velvet bean</name>
    <name type="synonym">Dolichos pruriens</name>
    <dbReference type="NCBI Taxonomy" id="157652"/>
    <lineage>
        <taxon>Eukaryota</taxon>
        <taxon>Viridiplantae</taxon>
        <taxon>Streptophyta</taxon>
        <taxon>Embryophyta</taxon>
        <taxon>Tracheophyta</taxon>
        <taxon>Spermatophyta</taxon>
        <taxon>Magnoliopsida</taxon>
        <taxon>eudicotyledons</taxon>
        <taxon>Gunneridae</taxon>
        <taxon>Pentapetalae</taxon>
        <taxon>rosids</taxon>
        <taxon>fabids</taxon>
        <taxon>Fabales</taxon>
        <taxon>Fabaceae</taxon>
        <taxon>Papilionoideae</taxon>
        <taxon>50 kb inversion clade</taxon>
        <taxon>NPAAA clade</taxon>
        <taxon>indigoferoid/millettioid clade</taxon>
        <taxon>Phaseoleae</taxon>
        <taxon>Mucuna</taxon>
    </lineage>
</organism>
<proteinExistence type="predicted"/>
<evidence type="ECO:0000313" key="1">
    <source>
        <dbReference type="EMBL" id="RDX94163.1"/>
    </source>
</evidence>
<feature type="non-terminal residue" evidence="1">
    <location>
        <position position="1"/>
    </location>
</feature>
<dbReference type="AlphaFoldDB" id="A0A371GUQ8"/>
<keyword evidence="2" id="KW-1185">Reference proteome</keyword>
<sequence length="415" mass="47118">MSVPFYKELNIRDINHHLHLDHNNPCNLYRKISQLATTMNQLQSKGFGHIPSQTILSPQENMSDITLRNASVGVIDISEVVAVQPLLLSMVQPLQPLKPPEDVTLEVLRWMRRRLPQATTNRSGARILDAKIQHILSTLREPYLKLQTSKLDNLDNPGKLRRRSKTFLLVVQPSSTIYNVKNGLETATSTPLSIGPFLFIGGLVRLLKLLPKHILLDNFDHRHFDTLEFGEFLSVSEEVFPLFSIVFCHVFYDGHGRLTSLSIQDLGLQSFLLLRFSNSQSVFMIVISLSFELYFKIDSFPIICRATGLLRHSRAAKRNQVAPCCPLSYYLFVIGCFFGSEQGFDILLWMNNKASCSSKGYKPGFERPNRFGQPALDVKLGSLLVQRLHFGCANGFRQPTLDTQQDSLLFQRLQT</sequence>
<evidence type="ECO:0000313" key="2">
    <source>
        <dbReference type="Proteomes" id="UP000257109"/>
    </source>
</evidence>
<name>A0A371GUQ8_MUCPR</name>
<accession>A0A371GUQ8</accession>
<gene>
    <name evidence="1" type="ORF">CR513_23488</name>
</gene>
<comment type="caution">
    <text evidence="1">The sequence shown here is derived from an EMBL/GenBank/DDBJ whole genome shotgun (WGS) entry which is preliminary data.</text>
</comment>
<protein>
    <submittedName>
        <fullName evidence="1">Uncharacterized protein</fullName>
    </submittedName>
</protein>
<reference evidence="1" key="1">
    <citation type="submission" date="2018-05" db="EMBL/GenBank/DDBJ databases">
        <title>Draft genome of Mucuna pruriens seed.</title>
        <authorList>
            <person name="Nnadi N.E."/>
            <person name="Vos R."/>
            <person name="Hasami M.H."/>
            <person name="Devisetty U.K."/>
            <person name="Aguiy J.C."/>
        </authorList>
    </citation>
    <scope>NUCLEOTIDE SEQUENCE [LARGE SCALE GENOMIC DNA]</scope>
    <source>
        <strain evidence="1">JCA_2017</strain>
    </source>
</reference>
<dbReference type="EMBL" id="QJKJ01004445">
    <property type="protein sequence ID" value="RDX94163.1"/>
    <property type="molecule type" value="Genomic_DNA"/>
</dbReference>